<proteinExistence type="predicted"/>
<accession>A0ACB6ZMJ1</accession>
<protein>
    <submittedName>
        <fullName evidence="1">Uncharacterized protein</fullName>
    </submittedName>
</protein>
<reference evidence="1" key="1">
    <citation type="submission" date="2019-10" db="EMBL/GenBank/DDBJ databases">
        <authorList>
            <consortium name="DOE Joint Genome Institute"/>
            <person name="Kuo A."/>
            <person name="Miyauchi S."/>
            <person name="Kiss E."/>
            <person name="Drula E."/>
            <person name="Kohler A."/>
            <person name="Sanchez-Garcia M."/>
            <person name="Andreopoulos B."/>
            <person name="Barry K.W."/>
            <person name="Bonito G."/>
            <person name="Buee M."/>
            <person name="Carver A."/>
            <person name="Chen C."/>
            <person name="Cichocki N."/>
            <person name="Clum A."/>
            <person name="Culley D."/>
            <person name="Crous P.W."/>
            <person name="Fauchery L."/>
            <person name="Girlanda M."/>
            <person name="Hayes R."/>
            <person name="Keri Z."/>
            <person name="Labutti K."/>
            <person name="Lipzen A."/>
            <person name="Lombard V."/>
            <person name="Magnuson J."/>
            <person name="Maillard F."/>
            <person name="Morin E."/>
            <person name="Murat C."/>
            <person name="Nolan M."/>
            <person name="Ohm R."/>
            <person name="Pangilinan J."/>
            <person name="Pereira M."/>
            <person name="Perotto S."/>
            <person name="Peter M."/>
            <person name="Riley R."/>
            <person name="Sitrit Y."/>
            <person name="Stielow B."/>
            <person name="Szollosi G."/>
            <person name="Zifcakova L."/>
            <person name="Stursova M."/>
            <person name="Spatafora J.W."/>
            <person name="Tedersoo L."/>
            <person name="Vaario L.-M."/>
            <person name="Yamada A."/>
            <person name="Yan M."/>
            <person name="Wang P."/>
            <person name="Xu J."/>
            <person name="Bruns T."/>
            <person name="Baldrian P."/>
            <person name="Vilgalys R."/>
            <person name="Henrissat B."/>
            <person name="Grigoriev I.V."/>
            <person name="Hibbett D."/>
            <person name="Nagy L.G."/>
            <person name="Martin F.M."/>
        </authorList>
    </citation>
    <scope>NUCLEOTIDE SEQUENCE</scope>
    <source>
        <strain evidence="1">P2</strain>
    </source>
</reference>
<reference evidence="1" key="2">
    <citation type="journal article" date="2020" name="Nat. Commun.">
        <title>Large-scale genome sequencing of mycorrhizal fungi provides insights into the early evolution of symbiotic traits.</title>
        <authorList>
            <person name="Miyauchi S."/>
            <person name="Kiss E."/>
            <person name="Kuo A."/>
            <person name="Drula E."/>
            <person name="Kohler A."/>
            <person name="Sanchez-Garcia M."/>
            <person name="Morin E."/>
            <person name="Andreopoulos B."/>
            <person name="Barry K.W."/>
            <person name="Bonito G."/>
            <person name="Buee M."/>
            <person name="Carver A."/>
            <person name="Chen C."/>
            <person name="Cichocki N."/>
            <person name="Clum A."/>
            <person name="Culley D."/>
            <person name="Crous P.W."/>
            <person name="Fauchery L."/>
            <person name="Girlanda M."/>
            <person name="Hayes R.D."/>
            <person name="Keri Z."/>
            <person name="LaButti K."/>
            <person name="Lipzen A."/>
            <person name="Lombard V."/>
            <person name="Magnuson J."/>
            <person name="Maillard F."/>
            <person name="Murat C."/>
            <person name="Nolan M."/>
            <person name="Ohm R.A."/>
            <person name="Pangilinan J."/>
            <person name="Pereira M.F."/>
            <person name="Perotto S."/>
            <person name="Peter M."/>
            <person name="Pfister S."/>
            <person name="Riley R."/>
            <person name="Sitrit Y."/>
            <person name="Stielow J.B."/>
            <person name="Szollosi G."/>
            <person name="Zifcakova L."/>
            <person name="Stursova M."/>
            <person name="Spatafora J.W."/>
            <person name="Tedersoo L."/>
            <person name="Vaario L.M."/>
            <person name="Yamada A."/>
            <person name="Yan M."/>
            <person name="Wang P."/>
            <person name="Xu J."/>
            <person name="Bruns T."/>
            <person name="Baldrian P."/>
            <person name="Vilgalys R."/>
            <person name="Dunand C."/>
            <person name="Henrissat B."/>
            <person name="Grigoriev I.V."/>
            <person name="Hibbett D."/>
            <person name="Nagy L.G."/>
            <person name="Martin F.M."/>
        </authorList>
    </citation>
    <scope>NUCLEOTIDE SEQUENCE</scope>
    <source>
        <strain evidence="1">P2</strain>
    </source>
</reference>
<comment type="caution">
    <text evidence="1">The sequence shown here is derived from an EMBL/GenBank/DDBJ whole genome shotgun (WGS) entry which is preliminary data.</text>
</comment>
<evidence type="ECO:0000313" key="2">
    <source>
        <dbReference type="Proteomes" id="UP000886501"/>
    </source>
</evidence>
<gene>
    <name evidence="1" type="ORF">BDM02DRAFT_1349044</name>
</gene>
<dbReference type="EMBL" id="MU117983">
    <property type="protein sequence ID" value="KAF9650625.1"/>
    <property type="molecule type" value="Genomic_DNA"/>
</dbReference>
<dbReference type="Proteomes" id="UP000886501">
    <property type="component" value="Unassembled WGS sequence"/>
</dbReference>
<organism evidence="1 2">
    <name type="scientific">Thelephora ganbajun</name>
    <name type="common">Ganba fungus</name>
    <dbReference type="NCBI Taxonomy" id="370292"/>
    <lineage>
        <taxon>Eukaryota</taxon>
        <taxon>Fungi</taxon>
        <taxon>Dikarya</taxon>
        <taxon>Basidiomycota</taxon>
        <taxon>Agaricomycotina</taxon>
        <taxon>Agaricomycetes</taxon>
        <taxon>Thelephorales</taxon>
        <taxon>Thelephoraceae</taxon>
        <taxon>Thelephora</taxon>
    </lineage>
</organism>
<keyword evidence="2" id="KW-1185">Reference proteome</keyword>
<sequence length="372" mass="40197">MHSSTFTVVLVALFAVLSIAHPIARLGHDHRSSPIPVPSDVPSDVSKSDSEPSSIPIVESSLIVKSSPVSSSTKSGSEDGQPTQIPNTSGGSSLTNRLFPYGFGKGFWTTAEGIDGARTLSDTTLKPTKALSALSRDIVKAPDGKLGMRAYYPQGSYTFTHNPLGGFSFYTKGPSDVDLSSALEATFGYSVFFEKDFDYQLGGKLLGFYGGENDEVAVECSGGRRDTRCWSTRLMWRTKGEGELYTYLPSPENIGFEANRSLCNVAPSSHCNPTYGASVGRGAFDFKSGQWNTVSQRVRLNDVGQSNGELELFFNGKSVINVKGLKFRNNTQGLFRGLQAQTFFGGSKPEFASPKSQNAWFSDFSVAIIKTI</sequence>
<evidence type="ECO:0000313" key="1">
    <source>
        <dbReference type="EMBL" id="KAF9650625.1"/>
    </source>
</evidence>
<name>A0ACB6ZMJ1_THEGA</name>